<accession>A0A816LW90</accession>
<reference evidence="1" key="1">
    <citation type="submission" date="2021-02" db="EMBL/GenBank/DDBJ databases">
        <authorList>
            <person name="Nowell W R."/>
        </authorList>
    </citation>
    <scope>NUCLEOTIDE SEQUENCE</scope>
</reference>
<sequence length="107" mass="13150">MPYLQTLCLWKRDDFPWSSIRPHFYKRSGILARRWLKYLKTTESINQHAARFEQDLCELVEQLKQLVYLDIHGEINDEKLESYRLMVQKRFSDAHFSIEKSRFRLWI</sequence>
<gene>
    <name evidence="1" type="ORF">WKI299_LOCUS2424</name>
</gene>
<protein>
    <submittedName>
        <fullName evidence="1">Uncharacterized protein</fullName>
    </submittedName>
</protein>
<name>A0A816LW90_9BILA</name>
<proteinExistence type="predicted"/>
<evidence type="ECO:0000313" key="2">
    <source>
        <dbReference type="Proteomes" id="UP000663856"/>
    </source>
</evidence>
<dbReference type="EMBL" id="CAJNRF010000250">
    <property type="protein sequence ID" value="CAF1951278.1"/>
    <property type="molecule type" value="Genomic_DNA"/>
</dbReference>
<evidence type="ECO:0000313" key="1">
    <source>
        <dbReference type="EMBL" id="CAF1951278.1"/>
    </source>
</evidence>
<organism evidence="1 2">
    <name type="scientific">Rotaria magnacalcarata</name>
    <dbReference type="NCBI Taxonomy" id="392030"/>
    <lineage>
        <taxon>Eukaryota</taxon>
        <taxon>Metazoa</taxon>
        <taxon>Spiralia</taxon>
        <taxon>Gnathifera</taxon>
        <taxon>Rotifera</taxon>
        <taxon>Eurotatoria</taxon>
        <taxon>Bdelloidea</taxon>
        <taxon>Philodinida</taxon>
        <taxon>Philodinidae</taxon>
        <taxon>Rotaria</taxon>
    </lineage>
</organism>
<dbReference type="Proteomes" id="UP000663856">
    <property type="component" value="Unassembled WGS sequence"/>
</dbReference>
<comment type="caution">
    <text evidence="1">The sequence shown here is derived from an EMBL/GenBank/DDBJ whole genome shotgun (WGS) entry which is preliminary data.</text>
</comment>
<dbReference type="AlphaFoldDB" id="A0A816LW90"/>